<protein>
    <submittedName>
        <fullName evidence="1">Uncharacterized protein</fullName>
    </submittedName>
</protein>
<dbReference type="AlphaFoldDB" id="A0A382WUM0"/>
<dbReference type="SUPFAM" id="SSF48452">
    <property type="entry name" value="TPR-like"/>
    <property type="match status" value="1"/>
</dbReference>
<gene>
    <name evidence="1" type="ORF">METZ01_LOCUS415134</name>
</gene>
<proteinExistence type="predicted"/>
<reference evidence="1" key="1">
    <citation type="submission" date="2018-05" db="EMBL/GenBank/DDBJ databases">
        <authorList>
            <person name="Lanie J.A."/>
            <person name="Ng W.-L."/>
            <person name="Kazmierczak K.M."/>
            <person name="Andrzejewski T.M."/>
            <person name="Davidsen T.M."/>
            <person name="Wayne K.J."/>
            <person name="Tettelin H."/>
            <person name="Glass J.I."/>
            <person name="Rusch D."/>
            <person name="Podicherti R."/>
            <person name="Tsui H.-C.T."/>
            <person name="Winkler M.E."/>
        </authorList>
    </citation>
    <scope>NUCLEOTIDE SEQUENCE</scope>
</reference>
<dbReference type="Gene3D" id="1.25.40.10">
    <property type="entry name" value="Tetratricopeptide repeat domain"/>
    <property type="match status" value="1"/>
</dbReference>
<name>A0A382WUM0_9ZZZZ</name>
<sequence>MLRSLLLLLLVTSPIHADEVELKNGNVLQGKVTDLGDTIRLTRNGSSMVIPKSQIREIRPGKTEEERYREKAEALSKNDLEGHLTLARWCKERHLKKQAEETYRTILVIDPDHKEARTALGYQ</sequence>
<dbReference type="InterPro" id="IPR011990">
    <property type="entry name" value="TPR-like_helical_dom_sf"/>
</dbReference>
<feature type="non-terminal residue" evidence="1">
    <location>
        <position position="123"/>
    </location>
</feature>
<evidence type="ECO:0000313" key="1">
    <source>
        <dbReference type="EMBL" id="SVD62280.1"/>
    </source>
</evidence>
<accession>A0A382WUM0</accession>
<dbReference type="EMBL" id="UINC01162497">
    <property type="protein sequence ID" value="SVD62280.1"/>
    <property type="molecule type" value="Genomic_DNA"/>
</dbReference>
<organism evidence="1">
    <name type="scientific">marine metagenome</name>
    <dbReference type="NCBI Taxonomy" id="408172"/>
    <lineage>
        <taxon>unclassified sequences</taxon>
        <taxon>metagenomes</taxon>
        <taxon>ecological metagenomes</taxon>
    </lineage>
</organism>